<keyword evidence="1" id="KW-0732">Signal</keyword>
<comment type="similarity">
    <text evidence="1">Belongs to the CpoB family.</text>
</comment>
<proteinExistence type="inferred from homology"/>
<dbReference type="InterPro" id="IPR014162">
    <property type="entry name" value="CpoB_C"/>
</dbReference>
<dbReference type="RefSeq" id="WP_268075686.1">
    <property type="nucleotide sequence ID" value="NZ_CP109965.1"/>
</dbReference>
<evidence type="ECO:0000313" key="6">
    <source>
        <dbReference type="Proteomes" id="UP001163726"/>
    </source>
</evidence>
<evidence type="ECO:0000313" key="5">
    <source>
        <dbReference type="EMBL" id="WAJ71209.1"/>
    </source>
</evidence>
<sequence length="261" mass="29430">MNKLFTVMALSMGVASVTCTPAVYAERNMSLGERIEQLERSVDARSRSQAQMSQQVDSLQGEIAQLRGISEEYNYKLSQILERQRELYQEFDKLSQLTQQMGQLNQNQSNGSDQGFGLSNNQGSSGTGNDNSSYSSNMSENQAYDKAVNLVLKDKRYEQAIPEFQTFIQQYPNSIYQPNAHYWLGQLLFTKGQYDEAASSFNTVVERYTDSNKRPDALFKLGMVAQKLNKPSLAKQKYQQAISEYPDSTAAKLARTRLSGL</sequence>
<dbReference type="EMBL" id="CP109965">
    <property type="protein sequence ID" value="WAJ71209.1"/>
    <property type="molecule type" value="Genomic_DNA"/>
</dbReference>
<keyword evidence="6" id="KW-1185">Reference proteome</keyword>
<dbReference type="Pfam" id="PF13174">
    <property type="entry name" value="TPR_6"/>
    <property type="match status" value="1"/>
</dbReference>
<dbReference type="Pfam" id="PF16331">
    <property type="entry name" value="TolA_bind_tri"/>
    <property type="match status" value="1"/>
</dbReference>
<organism evidence="5 6">
    <name type="scientific">Catenovulum adriaticum</name>
    <dbReference type="NCBI Taxonomy" id="2984846"/>
    <lineage>
        <taxon>Bacteria</taxon>
        <taxon>Pseudomonadati</taxon>
        <taxon>Pseudomonadota</taxon>
        <taxon>Gammaproteobacteria</taxon>
        <taxon>Alteromonadales</taxon>
        <taxon>Alteromonadaceae</taxon>
        <taxon>Catenovulum</taxon>
    </lineage>
</organism>
<keyword evidence="2" id="KW-0802">TPR repeat</keyword>
<dbReference type="InterPro" id="IPR019734">
    <property type="entry name" value="TPR_rpt"/>
</dbReference>
<dbReference type="PROSITE" id="PS50005">
    <property type="entry name" value="TPR"/>
    <property type="match status" value="2"/>
</dbReference>
<dbReference type="Gene3D" id="1.25.40.10">
    <property type="entry name" value="Tetratricopeptide repeat domain"/>
    <property type="match status" value="1"/>
</dbReference>
<dbReference type="HAMAP" id="MF_02066">
    <property type="entry name" value="CpoB"/>
    <property type="match status" value="1"/>
</dbReference>
<gene>
    <name evidence="5" type="primary">ybgF</name>
    <name evidence="1" type="synonym">cpoB</name>
    <name evidence="5" type="ORF">OLW01_05240</name>
</gene>
<keyword evidence="1" id="KW-0132">Cell division</keyword>
<feature type="domain" description="YbgF trimerisation" evidence="4">
    <location>
        <begin position="31"/>
        <end position="97"/>
    </location>
</feature>
<dbReference type="InterPro" id="IPR032519">
    <property type="entry name" value="YbgF_tri"/>
</dbReference>
<comment type="subcellular location">
    <subcellularLocation>
        <location evidence="1">Periplasm</location>
    </subcellularLocation>
</comment>
<dbReference type="SMART" id="SM00028">
    <property type="entry name" value="TPR"/>
    <property type="match status" value="2"/>
</dbReference>
<feature type="region of interest" description="Disordered" evidence="3">
    <location>
        <begin position="105"/>
        <end position="138"/>
    </location>
</feature>
<dbReference type="PANTHER" id="PTHR12558:SF13">
    <property type="entry name" value="CELL DIVISION CYCLE PROTEIN 27 HOMOLOG"/>
    <property type="match status" value="1"/>
</dbReference>
<protein>
    <recommendedName>
        <fullName evidence="1">Cell division coordinator CpoB</fullName>
    </recommendedName>
</protein>
<reference evidence="5" key="1">
    <citation type="submission" date="2022-10" db="EMBL/GenBank/DDBJ databases">
        <title>Catenovulum adriacola sp. nov. isolated in the Harbour of Susak.</title>
        <authorList>
            <person name="Schoch T."/>
            <person name="Reich S.J."/>
            <person name="Stoeferle S."/>
            <person name="Flaiz M."/>
            <person name="Kazda M."/>
            <person name="Riedel C.U."/>
            <person name="Duerre P."/>
        </authorList>
    </citation>
    <scope>NUCLEOTIDE SEQUENCE</scope>
    <source>
        <strain evidence="5">TS8</strain>
    </source>
</reference>
<evidence type="ECO:0000256" key="2">
    <source>
        <dbReference type="PROSITE-ProRule" id="PRU00339"/>
    </source>
</evidence>
<evidence type="ECO:0000259" key="4">
    <source>
        <dbReference type="Pfam" id="PF16331"/>
    </source>
</evidence>
<dbReference type="PANTHER" id="PTHR12558">
    <property type="entry name" value="CELL DIVISION CYCLE 16,23,27"/>
    <property type="match status" value="1"/>
</dbReference>
<name>A0ABY7AS74_9ALTE</name>
<dbReference type="InterPro" id="IPR011990">
    <property type="entry name" value="TPR-like_helical_dom_sf"/>
</dbReference>
<dbReference type="Proteomes" id="UP001163726">
    <property type="component" value="Chromosome"/>
</dbReference>
<dbReference type="SUPFAM" id="SSF48452">
    <property type="entry name" value="TPR-like"/>
    <property type="match status" value="1"/>
</dbReference>
<keyword evidence="1" id="KW-0131">Cell cycle</keyword>
<feature type="repeat" description="TPR" evidence="2">
    <location>
        <begin position="178"/>
        <end position="211"/>
    </location>
</feature>
<feature type="repeat" description="TPR" evidence="2">
    <location>
        <begin position="215"/>
        <end position="248"/>
    </location>
</feature>
<dbReference type="InterPro" id="IPR034706">
    <property type="entry name" value="CpoB"/>
</dbReference>
<keyword evidence="1" id="KW-0574">Periplasm</keyword>
<dbReference type="NCBIfam" id="TIGR02795">
    <property type="entry name" value="tol_pal_ybgF"/>
    <property type="match status" value="1"/>
</dbReference>
<dbReference type="Pfam" id="PF13432">
    <property type="entry name" value="TPR_16"/>
    <property type="match status" value="1"/>
</dbReference>
<dbReference type="Gene3D" id="1.20.5.110">
    <property type="match status" value="1"/>
</dbReference>
<evidence type="ECO:0000256" key="1">
    <source>
        <dbReference type="HAMAP-Rule" id="MF_02066"/>
    </source>
</evidence>
<evidence type="ECO:0000256" key="3">
    <source>
        <dbReference type="SAM" id="MobiDB-lite"/>
    </source>
</evidence>
<comment type="function">
    <text evidence="1">Mediates coordination of peptidoglycan synthesis and outer membrane constriction during cell division.</text>
</comment>
<accession>A0ABY7AS74</accession>